<organism evidence="2 3">
    <name type="scientific">Aquilegia coerulea</name>
    <name type="common">Rocky mountain columbine</name>
    <dbReference type="NCBI Taxonomy" id="218851"/>
    <lineage>
        <taxon>Eukaryota</taxon>
        <taxon>Viridiplantae</taxon>
        <taxon>Streptophyta</taxon>
        <taxon>Embryophyta</taxon>
        <taxon>Tracheophyta</taxon>
        <taxon>Spermatophyta</taxon>
        <taxon>Magnoliopsida</taxon>
        <taxon>Ranunculales</taxon>
        <taxon>Ranunculaceae</taxon>
        <taxon>Thalictroideae</taxon>
        <taxon>Aquilegia</taxon>
    </lineage>
</organism>
<sequence>MGELNPKPFQDACMQKFPSNECDMKSAELCSLWQENMQNQDWFPFKRIHVNGKFEEVIDENDEKLMQLKDAWGEEVHKAVCVALLEINEYNPSTRSVISAIWNLKEDRKAHLKEVIAHLLKQLKLKKTKRRG</sequence>
<evidence type="ECO:0000259" key="1">
    <source>
        <dbReference type="Pfam" id="PF03469"/>
    </source>
</evidence>
<evidence type="ECO:0000313" key="3">
    <source>
        <dbReference type="Proteomes" id="UP000230069"/>
    </source>
</evidence>
<dbReference type="InterPro" id="IPR005379">
    <property type="entry name" value="FDM1-5/IDN2_XH"/>
</dbReference>
<name>A0A2G5EX56_AQUCA</name>
<dbReference type="OrthoDB" id="1892195at2759"/>
<dbReference type="Pfam" id="PF03469">
    <property type="entry name" value="XH"/>
    <property type="match status" value="1"/>
</dbReference>
<dbReference type="GO" id="GO:0080188">
    <property type="term" value="P:gene silencing by siRNA-directed DNA methylation"/>
    <property type="evidence" value="ECO:0007669"/>
    <property type="project" value="InterPro"/>
</dbReference>
<dbReference type="AlphaFoldDB" id="A0A2G5EX56"/>
<dbReference type="Proteomes" id="UP000230069">
    <property type="component" value="Unassembled WGS sequence"/>
</dbReference>
<evidence type="ECO:0000313" key="2">
    <source>
        <dbReference type="EMBL" id="PIA60310.1"/>
    </source>
</evidence>
<accession>A0A2G5EX56</accession>
<proteinExistence type="predicted"/>
<keyword evidence="3" id="KW-1185">Reference proteome</keyword>
<reference evidence="2 3" key="1">
    <citation type="submission" date="2017-09" db="EMBL/GenBank/DDBJ databases">
        <title>WGS assembly of Aquilegia coerulea Goldsmith.</title>
        <authorList>
            <person name="Hodges S."/>
            <person name="Kramer E."/>
            <person name="Nordborg M."/>
            <person name="Tomkins J."/>
            <person name="Borevitz J."/>
            <person name="Derieg N."/>
            <person name="Yan J."/>
            <person name="Mihaltcheva S."/>
            <person name="Hayes R.D."/>
            <person name="Rokhsar D."/>
        </authorList>
    </citation>
    <scope>NUCLEOTIDE SEQUENCE [LARGE SCALE GENOMIC DNA]</scope>
    <source>
        <strain evidence="3">cv. Goldsmith</strain>
    </source>
</reference>
<dbReference type="InParanoid" id="A0A2G5EX56"/>
<dbReference type="STRING" id="218851.A0A2G5EX56"/>
<feature type="domain" description="Factor of DNA methylation 1-5/IDN2" evidence="1">
    <location>
        <begin position="1"/>
        <end position="129"/>
    </location>
</feature>
<dbReference type="PANTHER" id="PTHR21596">
    <property type="entry name" value="RIBONUCLEASE P SUBUNIT P38"/>
    <property type="match status" value="1"/>
</dbReference>
<dbReference type="EMBL" id="KZ305020">
    <property type="protein sequence ID" value="PIA60310.1"/>
    <property type="molecule type" value="Genomic_DNA"/>
</dbReference>
<protein>
    <recommendedName>
        <fullName evidence="1">Factor of DNA methylation 1-5/IDN2 domain-containing protein</fullName>
    </recommendedName>
</protein>
<dbReference type="InterPro" id="IPR045177">
    <property type="entry name" value="FDM1-5/IDN2"/>
</dbReference>
<dbReference type="PANTHER" id="PTHR21596:SF3">
    <property type="entry name" value="FACTOR OF DNA METHYLATION 1-RELATED"/>
    <property type="match status" value="1"/>
</dbReference>
<gene>
    <name evidence="2" type="ORF">AQUCO_00300070v1</name>
</gene>